<reference evidence="3" key="2">
    <citation type="submission" date="2020-11" db="EMBL/GenBank/DDBJ databases">
        <authorList>
            <person name="McCartney M.A."/>
            <person name="Auch B."/>
            <person name="Kono T."/>
            <person name="Mallez S."/>
            <person name="Becker A."/>
            <person name="Gohl D.M."/>
            <person name="Silverstein K.A.T."/>
            <person name="Koren S."/>
            <person name="Bechman K.B."/>
            <person name="Herman A."/>
            <person name="Abrahante J.E."/>
            <person name="Garbe J."/>
        </authorList>
    </citation>
    <scope>NUCLEOTIDE SEQUENCE</scope>
    <source>
        <strain evidence="3">Duluth1</strain>
        <tissue evidence="3">Whole animal</tissue>
    </source>
</reference>
<sequence length="67" mass="7740">MFVCLQVAVKNNIDVFYLSTQVPLHVLFTEDGEMDKKVFLATWKDIPSQNEVQYTINNVQHNAGRQL</sequence>
<dbReference type="InterPro" id="IPR015151">
    <property type="entry name" value="B-adaptin_app_sub_C"/>
</dbReference>
<proteinExistence type="predicted"/>
<protein>
    <recommendedName>
        <fullName evidence="1">Beta-adaptin appendage C-terminal subdomain domain-containing protein</fullName>
    </recommendedName>
</protein>
<reference evidence="3" key="1">
    <citation type="journal article" date="2019" name="bioRxiv">
        <title>The Genome of the Zebra Mussel, Dreissena polymorpha: A Resource for Invasive Species Research.</title>
        <authorList>
            <person name="McCartney M.A."/>
            <person name="Auch B."/>
            <person name="Kono T."/>
            <person name="Mallez S."/>
            <person name="Zhang Y."/>
            <person name="Obille A."/>
            <person name="Becker A."/>
            <person name="Abrahante J.E."/>
            <person name="Garbe J."/>
            <person name="Badalamenti J.P."/>
            <person name="Herman A."/>
            <person name="Mangelson H."/>
            <person name="Liachko I."/>
            <person name="Sullivan S."/>
            <person name="Sone E.D."/>
            <person name="Koren S."/>
            <person name="Silverstein K.A.T."/>
            <person name="Beckman K.B."/>
            <person name="Gohl D.M."/>
        </authorList>
    </citation>
    <scope>NUCLEOTIDE SEQUENCE</scope>
    <source>
        <strain evidence="3">Duluth1</strain>
        <tissue evidence="3">Whole animal</tissue>
    </source>
</reference>
<dbReference type="Proteomes" id="UP000828390">
    <property type="component" value="Unassembled WGS sequence"/>
</dbReference>
<gene>
    <name evidence="2" type="ORF">DPMN_007481</name>
    <name evidence="3" type="ORF">DPMN_007518</name>
</gene>
<dbReference type="InterPro" id="IPR009028">
    <property type="entry name" value="Coatomer/calthrin_app_sub_C"/>
</dbReference>
<dbReference type="Pfam" id="PF09066">
    <property type="entry name" value="B2-adapt-app_C"/>
    <property type="match status" value="1"/>
</dbReference>
<evidence type="ECO:0000313" key="3">
    <source>
        <dbReference type="EMBL" id="KAH3883558.1"/>
    </source>
</evidence>
<evidence type="ECO:0000313" key="4">
    <source>
        <dbReference type="Proteomes" id="UP000828390"/>
    </source>
</evidence>
<evidence type="ECO:0000259" key="1">
    <source>
        <dbReference type="Pfam" id="PF09066"/>
    </source>
</evidence>
<dbReference type="EMBL" id="JAIWYP010000001">
    <property type="protein sequence ID" value="KAH3883522.1"/>
    <property type="molecule type" value="Genomic_DNA"/>
</dbReference>
<dbReference type="GO" id="GO:0016192">
    <property type="term" value="P:vesicle-mediated transport"/>
    <property type="evidence" value="ECO:0007669"/>
    <property type="project" value="InterPro"/>
</dbReference>
<dbReference type="EMBL" id="JAIWYP010000001">
    <property type="protein sequence ID" value="KAH3883558.1"/>
    <property type="molecule type" value="Genomic_DNA"/>
</dbReference>
<dbReference type="GO" id="GO:0006886">
    <property type="term" value="P:intracellular protein transport"/>
    <property type="evidence" value="ECO:0007669"/>
    <property type="project" value="InterPro"/>
</dbReference>
<name>A0A9D4RYF7_DREPO</name>
<accession>A0A9D4RYF7</accession>
<dbReference type="InterPro" id="IPR012295">
    <property type="entry name" value="TBP_dom_sf"/>
</dbReference>
<keyword evidence="4" id="KW-1185">Reference proteome</keyword>
<evidence type="ECO:0000313" key="2">
    <source>
        <dbReference type="EMBL" id="KAH3883522.1"/>
    </source>
</evidence>
<dbReference type="GO" id="GO:0030131">
    <property type="term" value="C:clathrin adaptor complex"/>
    <property type="evidence" value="ECO:0007669"/>
    <property type="project" value="InterPro"/>
</dbReference>
<dbReference type="AlphaFoldDB" id="A0A9D4RYF7"/>
<dbReference type="SUPFAM" id="SSF55711">
    <property type="entry name" value="Subdomain of clathrin and coatomer appendage domain"/>
    <property type="match status" value="1"/>
</dbReference>
<comment type="caution">
    <text evidence="3">The sequence shown here is derived from an EMBL/GenBank/DDBJ whole genome shotgun (WGS) entry which is preliminary data.</text>
</comment>
<dbReference type="Gene3D" id="3.30.310.10">
    <property type="entry name" value="TATA-Binding Protein"/>
    <property type="match status" value="1"/>
</dbReference>
<feature type="domain" description="Beta-adaptin appendage C-terminal subdomain" evidence="1">
    <location>
        <begin position="29"/>
        <end position="60"/>
    </location>
</feature>
<organism evidence="3 4">
    <name type="scientific">Dreissena polymorpha</name>
    <name type="common">Zebra mussel</name>
    <name type="synonym">Mytilus polymorpha</name>
    <dbReference type="NCBI Taxonomy" id="45954"/>
    <lineage>
        <taxon>Eukaryota</taxon>
        <taxon>Metazoa</taxon>
        <taxon>Spiralia</taxon>
        <taxon>Lophotrochozoa</taxon>
        <taxon>Mollusca</taxon>
        <taxon>Bivalvia</taxon>
        <taxon>Autobranchia</taxon>
        <taxon>Heteroconchia</taxon>
        <taxon>Euheterodonta</taxon>
        <taxon>Imparidentia</taxon>
        <taxon>Neoheterodontei</taxon>
        <taxon>Myida</taxon>
        <taxon>Dreissenoidea</taxon>
        <taxon>Dreissenidae</taxon>
        <taxon>Dreissena</taxon>
    </lineage>
</organism>